<name>X0XT70_9ZZZZ</name>
<protein>
    <submittedName>
        <fullName evidence="2">Uncharacterized protein</fullName>
    </submittedName>
</protein>
<accession>X0XT70</accession>
<evidence type="ECO:0000256" key="1">
    <source>
        <dbReference type="SAM" id="MobiDB-lite"/>
    </source>
</evidence>
<dbReference type="InterPro" id="IPR022028">
    <property type="entry name" value="DUF3604"/>
</dbReference>
<organism evidence="2">
    <name type="scientific">marine sediment metagenome</name>
    <dbReference type="NCBI Taxonomy" id="412755"/>
    <lineage>
        <taxon>unclassified sequences</taxon>
        <taxon>metagenomes</taxon>
        <taxon>ecological metagenomes</taxon>
    </lineage>
</organism>
<comment type="caution">
    <text evidence="2">The sequence shown here is derived from an EMBL/GenBank/DDBJ whole genome shotgun (WGS) entry which is preliminary data.</text>
</comment>
<feature type="non-terminal residue" evidence="2">
    <location>
        <position position="201"/>
    </location>
</feature>
<dbReference type="Gene3D" id="3.20.20.140">
    <property type="entry name" value="Metal-dependent hydrolases"/>
    <property type="match status" value="1"/>
</dbReference>
<feature type="compositionally biased region" description="Basic and acidic residues" evidence="1">
    <location>
        <begin position="188"/>
        <end position="201"/>
    </location>
</feature>
<reference evidence="2" key="1">
    <citation type="journal article" date="2014" name="Front. Microbiol.">
        <title>High frequency of phylogenetically diverse reductive dehalogenase-homologous genes in deep subseafloor sedimentary metagenomes.</title>
        <authorList>
            <person name="Kawai M."/>
            <person name="Futagami T."/>
            <person name="Toyoda A."/>
            <person name="Takaki Y."/>
            <person name="Nishi S."/>
            <person name="Hori S."/>
            <person name="Arai W."/>
            <person name="Tsubouchi T."/>
            <person name="Morono Y."/>
            <person name="Uchiyama I."/>
            <person name="Ito T."/>
            <person name="Fujiyama A."/>
            <person name="Inagaki F."/>
            <person name="Takami H."/>
        </authorList>
    </citation>
    <scope>NUCLEOTIDE SEQUENCE</scope>
    <source>
        <strain evidence="2">Expedition CK06-06</strain>
    </source>
</reference>
<gene>
    <name evidence="2" type="ORF">S01H1_48509</name>
</gene>
<dbReference type="AlphaFoldDB" id="X0XT70"/>
<dbReference type="Pfam" id="PF12228">
    <property type="entry name" value="DUF3604"/>
    <property type="match status" value="1"/>
</dbReference>
<proteinExistence type="predicted"/>
<dbReference type="EMBL" id="BARS01031151">
    <property type="protein sequence ID" value="GAG28061.1"/>
    <property type="molecule type" value="Genomic_DNA"/>
</dbReference>
<sequence>MRSADYNLYWGDMHTNIHEEQVEMLEQTVEAARGYLDFLAIAYYPFTSTIKRGFRIESWGQRDRFLEQWERVREVMGAANAPGELVTFLGYEWHGNRRRYGDHNVFYLTDDGPLDASETLPELFENLRQGEAIAIPHHTAYQLGERGKDWDFHDDQLSPLAEIFSSHGSSEGCNTPVAMTRNVGMGPRAERRNDTGWPQER</sequence>
<evidence type="ECO:0000313" key="2">
    <source>
        <dbReference type="EMBL" id="GAG28061.1"/>
    </source>
</evidence>
<feature type="region of interest" description="Disordered" evidence="1">
    <location>
        <begin position="178"/>
        <end position="201"/>
    </location>
</feature>